<evidence type="ECO:0000256" key="5">
    <source>
        <dbReference type="ARBA" id="ARBA00022729"/>
    </source>
</evidence>
<dbReference type="InterPro" id="IPR019778">
    <property type="entry name" value="Class_I_Hydrophobin_CS"/>
</dbReference>
<dbReference type="PROSITE" id="PS00956">
    <property type="entry name" value="HYDROPHOBIN"/>
    <property type="match status" value="1"/>
</dbReference>
<protein>
    <recommendedName>
        <fullName evidence="7">Hydrophobin</fullName>
    </recommendedName>
</protein>
<dbReference type="GO" id="GO:0009277">
    <property type="term" value="C:fungal-type cell wall"/>
    <property type="evidence" value="ECO:0007669"/>
    <property type="project" value="InterPro"/>
</dbReference>
<proteinExistence type="inferred from homology"/>
<evidence type="ECO:0000256" key="7">
    <source>
        <dbReference type="RuleBase" id="RU365009"/>
    </source>
</evidence>
<accession>A0A2A9NHG9</accession>
<evidence type="ECO:0000256" key="6">
    <source>
        <dbReference type="ARBA" id="ARBA00023157"/>
    </source>
</evidence>
<dbReference type="AlphaFoldDB" id="A0A2A9NHG9"/>
<dbReference type="Pfam" id="PF01185">
    <property type="entry name" value="Hydrophobin"/>
    <property type="match status" value="1"/>
</dbReference>
<evidence type="ECO:0000256" key="1">
    <source>
        <dbReference type="ARBA" id="ARBA00004191"/>
    </source>
</evidence>
<evidence type="ECO:0000256" key="2">
    <source>
        <dbReference type="ARBA" id="ARBA00010446"/>
    </source>
</evidence>
<name>A0A2A9NHG9_9AGAR</name>
<comment type="subcellular location">
    <subcellularLocation>
        <location evidence="1 7">Secreted</location>
        <location evidence="1 7">Cell wall</location>
    </subcellularLocation>
</comment>
<dbReference type="InterPro" id="IPR001338">
    <property type="entry name" value="Class_I_Hydrophobin"/>
</dbReference>
<keyword evidence="4 7" id="KW-0964">Secreted</keyword>
<keyword evidence="9" id="KW-1185">Reference proteome</keyword>
<dbReference type="OrthoDB" id="4225815at2759"/>
<evidence type="ECO:0000313" key="9">
    <source>
        <dbReference type="Proteomes" id="UP000242287"/>
    </source>
</evidence>
<feature type="signal peptide" evidence="7">
    <location>
        <begin position="1"/>
        <end position="19"/>
    </location>
</feature>
<evidence type="ECO:0000256" key="3">
    <source>
        <dbReference type="ARBA" id="ARBA00022512"/>
    </source>
</evidence>
<evidence type="ECO:0000313" key="8">
    <source>
        <dbReference type="EMBL" id="PFH49508.1"/>
    </source>
</evidence>
<reference evidence="8 9" key="1">
    <citation type="submission" date="2014-02" db="EMBL/GenBank/DDBJ databases">
        <title>Transposable element dynamics among asymbiotic and ectomycorrhizal Amanita fungi.</title>
        <authorList>
            <consortium name="DOE Joint Genome Institute"/>
            <person name="Hess J."/>
            <person name="Skrede I."/>
            <person name="Wolfe B."/>
            <person name="LaButti K."/>
            <person name="Ohm R.A."/>
            <person name="Grigoriev I.V."/>
            <person name="Pringle A."/>
        </authorList>
    </citation>
    <scope>NUCLEOTIDE SEQUENCE [LARGE SCALE GENOMIC DNA]</scope>
    <source>
        <strain evidence="8 9">SKay4041</strain>
    </source>
</reference>
<evidence type="ECO:0000256" key="4">
    <source>
        <dbReference type="ARBA" id="ARBA00022525"/>
    </source>
</evidence>
<keyword evidence="5 7" id="KW-0732">Signal</keyword>
<dbReference type="EMBL" id="KZ302027">
    <property type="protein sequence ID" value="PFH49508.1"/>
    <property type="molecule type" value="Genomic_DNA"/>
</dbReference>
<feature type="chain" id="PRO_5013988805" description="Hydrophobin" evidence="7">
    <location>
        <begin position="20"/>
        <end position="112"/>
    </location>
</feature>
<comment type="similarity">
    <text evidence="2 7">Belongs to the fungal hydrophobin family.</text>
</comment>
<organism evidence="8 9">
    <name type="scientific">Amanita thiersii Skay4041</name>
    <dbReference type="NCBI Taxonomy" id="703135"/>
    <lineage>
        <taxon>Eukaryota</taxon>
        <taxon>Fungi</taxon>
        <taxon>Dikarya</taxon>
        <taxon>Basidiomycota</taxon>
        <taxon>Agaricomycotina</taxon>
        <taxon>Agaricomycetes</taxon>
        <taxon>Agaricomycetidae</taxon>
        <taxon>Agaricales</taxon>
        <taxon>Pluteineae</taxon>
        <taxon>Amanitaceae</taxon>
        <taxon>Amanita</taxon>
    </lineage>
</organism>
<dbReference type="SMART" id="SM00075">
    <property type="entry name" value="HYDRO"/>
    <property type="match status" value="1"/>
</dbReference>
<gene>
    <name evidence="8" type="ORF">AMATHDRAFT_63114</name>
</gene>
<keyword evidence="3 7" id="KW-0134">Cell wall</keyword>
<dbReference type="CDD" id="cd23507">
    <property type="entry name" value="hydrophobin_I"/>
    <property type="match status" value="1"/>
</dbReference>
<keyword evidence="6 7" id="KW-1015">Disulfide bond</keyword>
<sequence length="112" mass="11656">MHAPFVVLTLLTLPIFSLAASIPRGGPTCSTGEQQCCNHVQNVQNLDRGLEAFLSLIQVDVSQLTGSVGVQCDPVAVLGVSGQSCNQQTVCCDRNNFNGLVALGCNPVNGNA</sequence>
<dbReference type="Proteomes" id="UP000242287">
    <property type="component" value="Unassembled WGS sequence"/>
</dbReference>
<dbReference type="GO" id="GO:0005199">
    <property type="term" value="F:structural constituent of cell wall"/>
    <property type="evidence" value="ECO:0007669"/>
    <property type="project" value="InterPro"/>
</dbReference>